<dbReference type="AlphaFoldDB" id="A0A1I6LNZ7"/>
<keyword evidence="5" id="KW-1185">Reference proteome</keyword>
<dbReference type="PANTHER" id="PTHR10655:SF17">
    <property type="entry name" value="LYSOPHOSPHOLIPASE-LIKE PROTEIN 1"/>
    <property type="match status" value="1"/>
</dbReference>
<dbReference type="SUPFAM" id="SSF53474">
    <property type="entry name" value="alpha/beta-Hydrolases"/>
    <property type="match status" value="1"/>
</dbReference>
<comment type="similarity">
    <text evidence="1">Belongs to the AB hydrolase superfamily. AB hydrolase 2 family.</text>
</comment>
<evidence type="ECO:0000313" key="5">
    <source>
        <dbReference type="Proteomes" id="UP000199024"/>
    </source>
</evidence>
<dbReference type="InterPro" id="IPR029058">
    <property type="entry name" value="AB_hydrolase_fold"/>
</dbReference>
<dbReference type="InterPro" id="IPR003140">
    <property type="entry name" value="PLipase/COase/thioEstase"/>
</dbReference>
<evidence type="ECO:0000256" key="2">
    <source>
        <dbReference type="ARBA" id="ARBA00022801"/>
    </source>
</evidence>
<keyword evidence="2" id="KW-0378">Hydrolase</keyword>
<feature type="domain" description="Phospholipase/carboxylesterase/thioesterase" evidence="3">
    <location>
        <begin position="19"/>
        <end position="207"/>
    </location>
</feature>
<dbReference type="OrthoDB" id="9795555at2"/>
<dbReference type="EMBL" id="FOZL01000001">
    <property type="protein sequence ID" value="SFS05119.1"/>
    <property type="molecule type" value="Genomic_DNA"/>
</dbReference>
<dbReference type="Proteomes" id="UP000199024">
    <property type="component" value="Unassembled WGS sequence"/>
</dbReference>
<sequence>MSALDPHKDQPVLHLGEPLAEARGVVILLHGRGASAEDILGLSREMSHPGLAYLAPQAAGRTWYPTSFLAPQAQNEPWLSSALAKVKAIADEVIAAGIPTEKIVLCGFSQGACLSTEFVARYPARYGGLIALTGGLIGTDAEVAAGSRAAGLAGTPVLMLSGDPDPHVPWTRVETSAAILEGMGAEVVTKRYPGRPHTVSREEVELADGIVAQLIR</sequence>
<dbReference type="PANTHER" id="PTHR10655">
    <property type="entry name" value="LYSOPHOSPHOLIPASE-RELATED"/>
    <property type="match status" value="1"/>
</dbReference>
<evidence type="ECO:0000259" key="3">
    <source>
        <dbReference type="Pfam" id="PF02230"/>
    </source>
</evidence>
<protein>
    <submittedName>
        <fullName evidence="4">Phospholipase/carboxylesterase</fullName>
    </submittedName>
</protein>
<organism evidence="4 5">
    <name type="scientific">Granulicella pectinivorans</name>
    <dbReference type="NCBI Taxonomy" id="474950"/>
    <lineage>
        <taxon>Bacteria</taxon>
        <taxon>Pseudomonadati</taxon>
        <taxon>Acidobacteriota</taxon>
        <taxon>Terriglobia</taxon>
        <taxon>Terriglobales</taxon>
        <taxon>Acidobacteriaceae</taxon>
        <taxon>Granulicella</taxon>
    </lineage>
</organism>
<name>A0A1I6LNZ7_9BACT</name>
<accession>A0A1I6LNZ7</accession>
<dbReference type="Gene3D" id="3.40.50.1820">
    <property type="entry name" value="alpha/beta hydrolase"/>
    <property type="match status" value="1"/>
</dbReference>
<dbReference type="RefSeq" id="WP_089837234.1">
    <property type="nucleotide sequence ID" value="NZ_FOZL01000001.1"/>
</dbReference>
<dbReference type="Pfam" id="PF02230">
    <property type="entry name" value="Abhydrolase_2"/>
    <property type="match status" value="1"/>
</dbReference>
<reference evidence="4 5" key="1">
    <citation type="submission" date="2016-10" db="EMBL/GenBank/DDBJ databases">
        <authorList>
            <person name="de Groot N.N."/>
        </authorList>
    </citation>
    <scope>NUCLEOTIDE SEQUENCE [LARGE SCALE GENOMIC DNA]</scope>
    <source>
        <strain evidence="4 5">DSM 21001</strain>
    </source>
</reference>
<proteinExistence type="inferred from homology"/>
<evidence type="ECO:0000256" key="1">
    <source>
        <dbReference type="ARBA" id="ARBA00006499"/>
    </source>
</evidence>
<dbReference type="GO" id="GO:0016787">
    <property type="term" value="F:hydrolase activity"/>
    <property type="evidence" value="ECO:0007669"/>
    <property type="project" value="UniProtKB-KW"/>
</dbReference>
<dbReference type="InterPro" id="IPR050565">
    <property type="entry name" value="LYPA1-2/EST-like"/>
</dbReference>
<dbReference type="STRING" id="474950.SAMN05421771_1036"/>
<gene>
    <name evidence="4" type="ORF">SAMN05421771_1036</name>
</gene>
<evidence type="ECO:0000313" key="4">
    <source>
        <dbReference type="EMBL" id="SFS05119.1"/>
    </source>
</evidence>